<dbReference type="SUPFAM" id="SSF53474">
    <property type="entry name" value="alpha/beta-Hydrolases"/>
    <property type="match status" value="1"/>
</dbReference>
<feature type="region of interest" description="Disordered" evidence="11">
    <location>
        <begin position="703"/>
        <end position="736"/>
    </location>
</feature>
<reference evidence="13 14" key="1">
    <citation type="journal article" date="2020" name="ISME J.">
        <title>Uncovering the hidden diversity of litter-decomposition mechanisms in mushroom-forming fungi.</title>
        <authorList>
            <person name="Floudas D."/>
            <person name="Bentzer J."/>
            <person name="Ahren D."/>
            <person name="Johansson T."/>
            <person name="Persson P."/>
            <person name="Tunlid A."/>
        </authorList>
    </citation>
    <scope>NUCLEOTIDE SEQUENCE [LARGE SCALE GENOMIC DNA]</scope>
    <source>
        <strain evidence="13 14">CBS 101986</strain>
    </source>
</reference>
<dbReference type="Pfam" id="PF22244">
    <property type="entry name" value="GCE_fung"/>
    <property type="match status" value="1"/>
</dbReference>
<keyword evidence="4" id="KW-0964">Secreted</keyword>
<feature type="compositionally biased region" description="Polar residues" evidence="11">
    <location>
        <begin position="724"/>
        <end position="733"/>
    </location>
</feature>
<keyword evidence="5" id="KW-0732">Signal</keyword>
<evidence type="ECO:0000256" key="3">
    <source>
        <dbReference type="ARBA" id="ARBA00022487"/>
    </source>
</evidence>
<dbReference type="EC" id="3.1.1.117" evidence="9"/>
<evidence type="ECO:0000259" key="12">
    <source>
        <dbReference type="Pfam" id="PF22244"/>
    </source>
</evidence>
<name>A0A8H5F3F6_9AGAR</name>
<feature type="domain" description="4-O-methyl-glucuronoyl methylesterase-like" evidence="12">
    <location>
        <begin position="1441"/>
        <end position="1674"/>
    </location>
</feature>
<feature type="region of interest" description="Disordered" evidence="11">
    <location>
        <begin position="401"/>
        <end position="420"/>
    </location>
</feature>
<feature type="region of interest" description="Disordered" evidence="11">
    <location>
        <begin position="1291"/>
        <end position="1329"/>
    </location>
</feature>
<evidence type="ECO:0000313" key="14">
    <source>
        <dbReference type="Proteomes" id="UP000567179"/>
    </source>
</evidence>
<feature type="region of interest" description="Disordered" evidence="11">
    <location>
        <begin position="433"/>
        <end position="504"/>
    </location>
</feature>
<evidence type="ECO:0000256" key="4">
    <source>
        <dbReference type="ARBA" id="ARBA00022525"/>
    </source>
</evidence>
<keyword evidence="7" id="KW-0439">Lignin degradation</keyword>
<dbReference type="GO" id="GO:0052689">
    <property type="term" value="F:carboxylic ester hydrolase activity"/>
    <property type="evidence" value="ECO:0007669"/>
    <property type="project" value="UniProtKB-KW"/>
</dbReference>
<evidence type="ECO:0000256" key="7">
    <source>
        <dbReference type="ARBA" id="ARBA00023185"/>
    </source>
</evidence>
<protein>
    <recommendedName>
        <fullName evidence="9">(4-O-methyl)-D-glucuronate--lignin esterase</fullName>
        <ecNumber evidence="9">3.1.1.117</ecNumber>
    </recommendedName>
</protein>
<gene>
    <name evidence="13" type="ORF">D9619_000385</name>
</gene>
<comment type="catalytic activity">
    <reaction evidence="8">
        <text>a 4-O-methyl-alpha-D-glucuronosyl ester derivative + H2O = 4-O-methyl-alpha-D-glucuronate derivative + an alcohol + H(+)</text>
        <dbReference type="Rhea" id="RHEA:67452"/>
        <dbReference type="ChEBI" id="CHEBI:15377"/>
        <dbReference type="ChEBI" id="CHEBI:15378"/>
        <dbReference type="ChEBI" id="CHEBI:30879"/>
        <dbReference type="ChEBI" id="CHEBI:171667"/>
        <dbReference type="ChEBI" id="CHEBI:171668"/>
        <dbReference type="EC" id="3.1.1.117"/>
    </reaction>
    <physiologicalReaction direction="left-to-right" evidence="8">
        <dbReference type="Rhea" id="RHEA:67453"/>
    </physiologicalReaction>
</comment>
<dbReference type="Gene3D" id="3.40.50.1820">
    <property type="entry name" value="alpha/beta hydrolase"/>
    <property type="match status" value="1"/>
</dbReference>
<comment type="similarity">
    <text evidence="2">Belongs to the carbohydrate esterase 15 (CE15) family.</text>
</comment>
<dbReference type="GO" id="GO:0046274">
    <property type="term" value="P:lignin catabolic process"/>
    <property type="evidence" value="ECO:0007669"/>
    <property type="project" value="UniProtKB-KW"/>
</dbReference>
<feature type="coiled-coil region" evidence="10">
    <location>
        <begin position="1132"/>
        <end position="1206"/>
    </location>
</feature>
<keyword evidence="3" id="KW-0719">Serine esterase</keyword>
<feature type="region of interest" description="Disordered" evidence="11">
    <location>
        <begin position="61"/>
        <end position="130"/>
    </location>
</feature>
<evidence type="ECO:0000256" key="2">
    <source>
        <dbReference type="ARBA" id="ARBA00010092"/>
    </source>
</evidence>
<accession>A0A8H5F3F6</accession>
<feature type="region of interest" description="Disordered" evidence="11">
    <location>
        <begin position="560"/>
        <end position="584"/>
    </location>
</feature>
<sequence length="1742" mass="189005">MDTNWIPRVLSFLPLPLPFIAYPSSSSSASFSIIPFSYRDIPCFYQSILIGHSDNSTSFMSKTAPVKPTSTPGSISRRSGRTSKPLEEAIIARSSSASGTDVNREGSGGMPVTTPRNATTRPPSAAPWKHPDELPFVRRDDWTQELMIEYLAKKSFTVPPNSYRSKDPFFTITTRNGQSVVIPRRYRIPVLFLARFQWDSIRIVLTASDPVTDWNTCKYEIVHISRVCQHFFDAARGAAEVKGPGALSRTWRCPLIDRVLVRFFNHWFLSEESWLKAFYKEFGEEDYEQDILEKDWQRWAVKGHKGFQLTKEEITNGITADQFMDGLTKTYSGWTWVVNTPSEPEETYAQVSEPDKTPTQAPNVDQGPSSSVSTCITAVPTAPETPKLIQEQSEQLTQIASGSSGITPPMHSVAPKSPPQVIPAALSETSASQVTLKAEIPKSTPSAPSTAPTVIREEVSDANVGDKRARDDTDVDMDKQTKKAKKKSNSPELPPPPPTVTGATQSNILHAESGLTAPVVHLSQSSRKLPSSNDANDGETVAPQVLHSVTTIATAAANVGQEEPSCTPMASPEPPNALKRALSVESTDSILSDLSSLRRSVSNTPPPQSLPVGVPVHSIPTNGEPIKVATPEPLPRSSTPPAPGNVVPVSVHTPLPLAITPPFLPDDLGHTPIDRDMSVSPIVRSTASSVARSTITGTVPVHFPDTQFNPNDPPGTCNGGPPESTGSLPSSVPTERMSVPAAAAPVPMYQAQHQSAQTYHSYVSHSSSVPPSFIPTQTMMTDGMLTSIRPLSTPLRIPGQVAGSSFPPYLQVPKPLSATGQEQHPNQSILHPALQKSSPLLASTDTRHSPLTGADMNLMNLTDSANRSSFSAMSAFAQAGLPDPHEKTQKLHASLLVRDLLDFMRSSSWKRHQSHLQDERGPVVDAQTRHLVLDGDHAMSVDQRFVILKNSVLAIVNRFDGMKADQLEKEIADVDSKLKHIFDETWTALNLPCREEWPFQRTTRDADVQVTLLDLAPPKALVCDAGVQASVEPIRHLFESVSIQTEHVASNTVASVSCPSVSPDATMVDLTESNKDDKTAENDMSVKSAMASIIDMMHDFVESSKSNKGKEREDSAESSVLASVVAEFKAMKDDLKKAQQINREELQALNELHRNEVNALREELRQREQQRKAELDALRSQHGTEIETLRGTIQTMEKERDRLAASEDEATRVQPHELLDLRRRISTLESLPRSPGFPSDHVMASPPLSAASTARFEYPTAPKMQAHPLSHLITIDGDDTPMPFSPRAQMASMREASASKPGTPLSSERTSVSRRDSMDVADEPNIPMPVKTQRKPYMFAPRPSVGFFLPIVLGLSAFAQSSLAPAACATLPADLNLPIDPKLPDPFKFFGTEARTESKEQWTCRRDEISQLFQRFELGDLPGRPETLNATLSSTGTTLTITAGHAGKSITFTVTITLPKTGTAPFPAIIGIGGSSIPQPAGVASITLNNNDIALQNDATSRGVGKFYQLYGTNATASSMIAWAWATSRIIDVLEGMPQSKIDLSRLGVTGCSRNGKGALVAGAFEPRIALTIVQESGSGGAGCWRISDAMLAAGIVTQTASEIVQENVWFSTEFEAFASTGNVTALPFDHHMLAGLVAPRGLLIIDNTGIDWLGPESVFGCMKTGNKIFQALGVADHMGVTQVGNHSHCAMPASEQPNLDAFVNKFLFGKSTNTSWIETDGANDLGFADSDWVDWSVPHLL</sequence>
<feature type="compositionally biased region" description="Basic and acidic residues" evidence="11">
    <location>
        <begin position="455"/>
        <end position="481"/>
    </location>
</feature>
<evidence type="ECO:0000256" key="5">
    <source>
        <dbReference type="ARBA" id="ARBA00022729"/>
    </source>
</evidence>
<feature type="compositionally biased region" description="Polar residues" evidence="11">
    <location>
        <begin position="357"/>
        <end position="374"/>
    </location>
</feature>
<keyword evidence="14" id="KW-1185">Reference proteome</keyword>
<feature type="compositionally biased region" description="Low complexity" evidence="11">
    <location>
        <begin position="89"/>
        <end position="98"/>
    </location>
</feature>
<evidence type="ECO:0000256" key="1">
    <source>
        <dbReference type="ARBA" id="ARBA00004613"/>
    </source>
</evidence>
<evidence type="ECO:0000256" key="6">
    <source>
        <dbReference type="ARBA" id="ARBA00022801"/>
    </source>
</evidence>
<organism evidence="13 14">
    <name type="scientific">Psilocybe cf. subviscida</name>
    <dbReference type="NCBI Taxonomy" id="2480587"/>
    <lineage>
        <taxon>Eukaryota</taxon>
        <taxon>Fungi</taxon>
        <taxon>Dikarya</taxon>
        <taxon>Basidiomycota</taxon>
        <taxon>Agaricomycotina</taxon>
        <taxon>Agaricomycetes</taxon>
        <taxon>Agaricomycetidae</taxon>
        <taxon>Agaricales</taxon>
        <taxon>Agaricineae</taxon>
        <taxon>Strophariaceae</taxon>
        <taxon>Psilocybe</taxon>
    </lineage>
</organism>
<proteinExistence type="inferred from homology"/>
<dbReference type="InterPro" id="IPR029058">
    <property type="entry name" value="AB_hydrolase_fold"/>
</dbReference>
<comment type="caution">
    <text evidence="13">The sequence shown here is derived from an EMBL/GenBank/DDBJ whole genome shotgun (WGS) entry which is preliminary data.</text>
</comment>
<dbReference type="GO" id="GO:0005576">
    <property type="term" value="C:extracellular region"/>
    <property type="evidence" value="ECO:0007669"/>
    <property type="project" value="UniProtKB-SubCell"/>
</dbReference>
<dbReference type="Proteomes" id="UP000567179">
    <property type="component" value="Unassembled WGS sequence"/>
</dbReference>
<comment type="subcellular location">
    <subcellularLocation>
        <location evidence="1">Secreted</location>
    </subcellularLocation>
</comment>
<keyword evidence="10" id="KW-0175">Coiled coil</keyword>
<evidence type="ECO:0000256" key="10">
    <source>
        <dbReference type="SAM" id="Coils"/>
    </source>
</evidence>
<keyword evidence="6" id="KW-0378">Hydrolase</keyword>
<dbReference type="OrthoDB" id="3062753at2759"/>
<feature type="region of interest" description="Disordered" evidence="11">
    <location>
        <begin position="344"/>
        <end position="374"/>
    </location>
</feature>
<feature type="compositionally biased region" description="Low complexity" evidence="11">
    <location>
        <begin position="443"/>
        <end position="453"/>
    </location>
</feature>
<evidence type="ECO:0000256" key="11">
    <source>
        <dbReference type="SAM" id="MobiDB-lite"/>
    </source>
</evidence>
<dbReference type="EMBL" id="JAACJJ010000028">
    <property type="protein sequence ID" value="KAF5321868.1"/>
    <property type="molecule type" value="Genomic_DNA"/>
</dbReference>
<feature type="compositionally biased region" description="Polar residues" evidence="11">
    <location>
        <begin position="68"/>
        <end position="77"/>
    </location>
</feature>
<evidence type="ECO:0000256" key="8">
    <source>
        <dbReference type="ARBA" id="ARBA00024511"/>
    </source>
</evidence>
<evidence type="ECO:0000313" key="13">
    <source>
        <dbReference type="EMBL" id="KAF5321868.1"/>
    </source>
</evidence>
<evidence type="ECO:0000256" key="9">
    <source>
        <dbReference type="ARBA" id="ARBA00026105"/>
    </source>
</evidence>
<dbReference type="InterPro" id="IPR054579">
    <property type="entry name" value="GCE-like_dom"/>
</dbReference>